<dbReference type="RefSeq" id="WP_254746710.1">
    <property type="nucleotide sequence ID" value="NZ_JANCLU010000039.1"/>
</dbReference>
<keyword evidence="4" id="KW-1185">Reference proteome</keyword>
<dbReference type="PANTHER" id="PTHR31793">
    <property type="entry name" value="4-HYDROXYBENZOYL-COA THIOESTERASE FAMILY MEMBER"/>
    <property type="match status" value="1"/>
</dbReference>
<dbReference type="EMBL" id="JANCLU010000039">
    <property type="protein sequence ID" value="MCP8941131.1"/>
    <property type="molecule type" value="Genomic_DNA"/>
</dbReference>
<dbReference type="Pfam" id="PF13279">
    <property type="entry name" value="4HBT_2"/>
    <property type="match status" value="1"/>
</dbReference>
<dbReference type="Proteomes" id="UP001205890">
    <property type="component" value="Unassembled WGS sequence"/>
</dbReference>
<keyword evidence="2" id="KW-0378">Hydrolase</keyword>
<dbReference type="InterPro" id="IPR029069">
    <property type="entry name" value="HotDog_dom_sf"/>
</dbReference>
<organism evidence="3 4">
    <name type="scientific">Alsobacter ponti</name>
    <dbReference type="NCBI Taxonomy" id="2962936"/>
    <lineage>
        <taxon>Bacteria</taxon>
        <taxon>Pseudomonadati</taxon>
        <taxon>Pseudomonadota</taxon>
        <taxon>Alphaproteobacteria</taxon>
        <taxon>Hyphomicrobiales</taxon>
        <taxon>Alsobacteraceae</taxon>
        <taxon>Alsobacter</taxon>
    </lineage>
</organism>
<name>A0ABT1LHZ6_9HYPH</name>
<protein>
    <submittedName>
        <fullName evidence="3">Acyl-CoA thioesterase</fullName>
    </submittedName>
</protein>
<dbReference type="Gene3D" id="3.10.129.10">
    <property type="entry name" value="Hotdog Thioesterase"/>
    <property type="match status" value="1"/>
</dbReference>
<comment type="caution">
    <text evidence="3">The sequence shown here is derived from an EMBL/GenBank/DDBJ whole genome shotgun (WGS) entry which is preliminary data.</text>
</comment>
<gene>
    <name evidence="3" type="ORF">NK718_21635</name>
</gene>
<evidence type="ECO:0000256" key="1">
    <source>
        <dbReference type="ARBA" id="ARBA00005953"/>
    </source>
</evidence>
<dbReference type="InterPro" id="IPR050563">
    <property type="entry name" value="4-hydroxybenzoyl-CoA_TE"/>
</dbReference>
<proteinExistence type="inferred from homology"/>
<reference evidence="3 4" key="1">
    <citation type="submission" date="2022-07" db="EMBL/GenBank/DDBJ databases">
        <authorList>
            <person name="Li W.-J."/>
            <person name="Deng Q.-Q."/>
        </authorList>
    </citation>
    <scope>NUCLEOTIDE SEQUENCE [LARGE SCALE GENOMIC DNA]</scope>
    <source>
        <strain evidence="3 4">SYSU M60028</strain>
    </source>
</reference>
<dbReference type="PANTHER" id="PTHR31793:SF27">
    <property type="entry name" value="NOVEL THIOESTERASE SUPERFAMILY DOMAIN AND SAPOSIN A-TYPE DOMAIN CONTAINING PROTEIN (0610012H03RIK)"/>
    <property type="match status" value="1"/>
</dbReference>
<evidence type="ECO:0000256" key="2">
    <source>
        <dbReference type="ARBA" id="ARBA00022801"/>
    </source>
</evidence>
<evidence type="ECO:0000313" key="4">
    <source>
        <dbReference type="Proteomes" id="UP001205890"/>
    </source>
</evidence>
<accession>A0ABT1LHZ6</accession>
<dbReference type="SUPFAM" id="SSF54637">
    <property type="entry name" value="Thioesterase/thiol ester dehydrase-isomerase"/>
    <property type="match status" value="1"/>
</dbReference>
<sequence>MSGRVERARRGQYRHFLPIQTRWSDNDAYGHVNNVIYYHWFDTVVNRWLIDNGLLDIASSPVISLVVETGCTYFESVTYPETVDAGLAVERVGSSSIVYVVAIFRQGSDEAAAQGRFVHVCVDRATQRPVPIPDAMREKLRALLRD</sequence>
<evidence type="ECO:0000313" key="3">
    <source>
        <dbReference type="EMBL" id="MCP8941131.1"/>
    </source>
</evidence>
<dbReference type="CDD" id="cd00586">
    <property type="entry name" value="4HBT"/>
    <property type="match status" value="1"/>
</dbReference>
<comment type="similarity">
    <text evidence="1">Belongs to the 4-hydroxybenzoyl-CoA thioesterase family.</text>
</comment>